<dbReference type="STRING" id="1076256.A0A2H3AWI9"/>
<reference evidence="2" key="1">
    <citation type="journal article" date="2017" name="Nat. Ecol. Evol.">
        <title>Genome expansion and lineage-specific genetic innovations in the forest pathogenic fungi Armillaria.</title>
        <authorList>
            <person name="Sipos G."/>
            <person name="Prasanna A.N."/>
            <person name="Walter M.C."/>
            <person name="O'Connor E."/>
            <person name="Balint B."/>
            <person name="Krizsan K."/>
            <person name="Kiss B."/>
            <person name="Hess J."/>
            <person name="Varga T."/>
            <person name="Slot J."/>
            <person name="Riley R."/>
            <person name="Boka B."/>
            <person name="Rigling D."/>
            <person name="Barry K."/>
            <person name="Lee J."/>
            <person name="Mihaltcheva S."/>
            <person name="LaButti K."/>
            <person name="Lipzen A."/>
            <person name="Waldron R."/>
            <person name="Moloney N.M."/>
            <person name="Sperisen C."/>
            <person name="Kredics L."/>
            <person name="Vagvoelgyi C."/>
            <person name="Patrignani A."/>
            <person name="Fitzpatrick D."/>
            <person name="Nagy I."/>
            <person name="Doyle S."/>
            <person name="Anderson J.B."/>
            <person name="Grigoriev I.V."/>
            <person name="Gueldener U."/>
            <person name="Muensterkoetter M."/>
            <person name="Nagy L.G."/>
        </authorList>
    </citation>
    <scope>NUCLEOTIDE SEQUENCE [LARGE SCALE GENOMIC DNA]</scope>
    <source>
        <strain evidence="2">28-4</strain>
    </source>
</reference>
<accession>A0A2H3AWI9</accession>
<gene>
    <name evidence="1" type="ORF">ARMSODRAFT_1089930</name>
</gene>
<dbReference type="Proteomes" id="UP000218334">
    <property type="component" value="Unassembled WGS sequence"/>
</dbReference>
<protein>
    <recommendedName>
        <fullName evidence="3">Cleavage/polyadenylation specificity factor A subunit N-terminal domain-containing protein</fullName>
    </recommendedName>
</protein>
<proteinExistence type="predicted"/>
<evidence type="ECO:0000313" key="2">
    <source>
        <dbReference type="Proteomes" id="UP000218334"/>
    </source>
</evidence>
<organism evidence="1 2">
    <name type="scientific">Armillaria solidipes</name>
    <dbReference type="NCBI Taxonomy" id="1076256"/>
    <lineage>
        <taxon>Eukaryota</taxon>
        <taxon>Fungi</taxon>
        <taxon>Dikarya</taxon>
        <taxon>Basidiomycota</taxon>
        <taxon>Agaricomycotina</taxon>
        <taxon>Agaricomycetes</taxon>
        <taxon>Agaricomycetidae</taxon>
        <taxon>Agaricales</taxon>
        <taxon>Marasmiineae</taxon>
        <taxon>Physalacriaceae</taxon>
        <taxon>Armillaria</taxon>
    </lineage>
</organism>
<name>A0A2H3AWI9_9AGAR</name>
<dbReference type="AlphaFoldDB" id="A0A2H3AWI9"/>
<dbReference type="EMBL" id="KZ293479">
    <property type="protein sequence ID" value="PBK61084.1"/>
    <property type="molecule type" value="Genomic_DNA"/>
</dbReference>
<evidence type="ECO:0008006" key="3">
    <source>
        <dbReference type="Google" id="ProtNLM"/>
    </source>
</evidence>
<keyword evidence="2" id="KW-1185">Reference proteome</keyword>
<evidence type="ECO:0000313" key="1">
    <source>
        <dbReference type="EMBL" id="PBK61084.1"/>
    </source>
</evidence>
<sequence>MAANRIQGKLVGAIFTGVELNVDPESEAAVAVSLSQRIVLLRLDDDGSLHEIRSIDTDLHPVTLSGDVIALDDNVSQTLIYNWKTDERARLDGVDDAQHDHCLQVIFTSSTVLVVRTHSIGCALPRPSHTRSYTLLWLGGLRQPNTDLHPPERQPLGIRAKLAGALFSLLFPHPHRQSIVATWSPSMHRCHPRQRATAVWIRPHDRSMITLRGAQWLRDAHRSCIPRPA</sequence>